<comment type="caution">
    <text evidence="7">The sequence shown here is derived from an EMBL/GenBank/DDBJ whole genome shotgun (WGS) entry which is preliminary data.</text>
</comment>
<reference evidence="7 8" key="1">
    <citation type="journal article" date="2016" name="Environ. Microbiol.">
        <title>Genomic resolution of a cold subsurface aquifer community provides metabolic insights for novel microbes adapted to high CO concentrations.</title>
        <authorList>
            <person name="Probst A.J."/>
            <person name="Castelle C.J."/>
            <person name="Singh A."/>
            <person name="Brown C.T."/>
            <person name="Anantharaman K."/>
            <person name="Sharon I."/>
            <person name="Hug L.A."/>
            <person name="Burstein D."/>
            <person name="Emerson J.B."/>
            <person name="Thomas B.C."/>
            <person name="Banfield J.F."/>
        </authorList>
    </citation>
    <scope>NUCLEOTIDE SEQUENCE [LARGE SCALE GENOMIC DNA]</scope>
    <source>
        <strain evidence="7">CG2_30_40_21</strain>
    </source>
</reference>
<evidence type="ECO:0000313" key="8">
    <source>
        <dbReference type="Proteomes" id="UP000183085"/>
    </source>
</evidence>
<feature type="domain" description="Heparin-sulfate lyase N-terminal" evidence="6">
    <location>
        <begin position="52"/>
        <end position="372"/>
    </location>
</feature>
<dbReference type="EMBL" id="MNYI01000100">
    <property type="protein sequence ID" value="OIP40925.1"/>
    <property type="molecule type" value="Genomic_DNA"/>
</dbReference>
<evidence type="ECO:0000256" key="3">
    <source>
        <dbReference type="ARBA" id="ARBA00022764"/>
    </source>
</evidence>
<evidence type="ECO:0000259" key="6">
    <source>
        <dbReference type="Pfam" id="PF16889"/>
    </source>
</evidence>
<feature type="domain" description="Heparinase II/III-like C-terminal" evidence="5">
    <location>
        <begin position="444"/>
        <end position="677"/>
    </location>
</feature>
<evidence type="ECO:0000256" key="2">
    <source>
        <dbReference type="ARBA" id="ARBA00022729"/>
    </source>
</evidence>
<dbReference type="GO" id="GO:0042597">
    <property type="term" value="C:periplasmic space"/>
    <property type="evidence" value="ECO:0007669"/>
    <property type="project" value="UniProtKB-SubCell"/>
</dbReference>
<comment type="subcellular location">
    <subcellularLocation>
        <location evidence="1">Periplasm</location>
    </subcellularLocation>
</comment>
<organism evidence="7 8">
    <name type="scientific">Candidatus Desantisbacteria bacterium CG2_30_40_21</name>
    <dbReference type="NCBI Taxonomy" id="1817895"/>
    <lineage>
        <taxon>Bacteria</taxon>
        <taxon>Candidatus Desantisiibacteriota</taxon>
    </lineage>
</organism>
<dbReference type="AlphaFoldDB" id="A0A1J5DXV6"/>
<dbReference type="SUPFAM" id="SSF48230">
    <property type="entry name" value="Chondroitin AC/alginate lyase"/>
    <property type="match status" value="1"/>
</dbReference>
<dbReference type="STRING" id="1817895.AUJ95_03995"/>
<dbReference type="PANTHER" id="PTHR39210:SF1">
    <property type="entry name" value="HEPARIN-SULFATE LYASE"/>
    <property type="match status" value="1"/>
</dbReference>
<sequence length="730" mass="84372">MSLLHIFRKLNKMSPQEITFRCRGLVYEQLERLKHSGPLSDGAFFRALNVKDTSSQALWNYIRKRENVVFFIDEHNKQATIETINKQYPQLIQQAREQANKICRHEFSFLGIQVNYEDKIPWTSDPVSTKKWLQKFYADVNIFDREIGDVKYVWELNRHQFFVDLGKAYWLSGDERYAQEFFGLINSWIDDNPYKMGVNWTSALEVAVRSISWIWAYHFCLFSSSLTQETNLKILKSIYQHAEYLENHLSFYSSPYNHLIGELSALFIIATVFPEFKRASLWREKSWKILKNEAGKQFYQDGIIVEQATFYQHFTLGFYLMVALLREMNEQQGSGVKGQGSDKVWHIIEKAMESSMYLTRPDGLLPMIGDIDNARSIYIENPPMWDFRAFLSTGTVLFNRGDMKKVAEELSSGKGFDEDSLWLLGIDGMKKYQEIDSVYPEVTSKALDESGYYIMRSNWMRDSNYLCFDCGEIAVGLFQDSTPSAAHGHADILSFELSAFGRPMIIDPGFYTYHGDERLHYYFRQTKAHNTITIDGQSQAQEAGKLSWSHAPDHYPKKWISNKDFDFVEGSHDGYKRLADPVIHRRAILFKKEGATLSPEYWIIRDYLDGNREHLVESFFHFAHGIALNIQGRDIVAQSSAEAGILIQTIVPHQAMMVDIIDTGNIPDGGWIAPGYGFLIRAPILRYQARVKLPFEMTTIIYPFKGNIPPSISPELIQEGLRLMAENEKV</sequence>
<dbReference type="Gene3D" id="1.50.10.100">
    <property type="entry name" value="Chondroitin AC/alginate lyase"/>
    <property type="match status" value="1"/>
</dbReference>
<keyword evidence="3" id="KW-0574">Periplasm</keyword>
<name>A0A1J5DXV6_9BACT</name>
<dbReference type="Pfam" id="PF16889">
    <property type="entry name" value="Hepar_II_III_N"/>
    <property type="match status" value="1"/>
</dbReference>
<dbReference type="Gene3D" id="2.70.98.70">
    <property type="match status" value="1"/>
</dbReference>
<evidence type="ECO:0000259" key="5">
    <source>
        <dbReference type="Pfam" id="PF07940"/>
    </source>
</evidence>
<dbReference type="Proteomes" id="UP000183085">
    <property type="component" value="Unassembled WGS sequence"/>
</dbReference>
<evidence type="ECO:0000313" key="7">
    <source>
        <dbReference type="EMBL" id="OIP40925.1"/>
    </source>
</evidence>
<dbReference type="InterPro" id="IPR012480">
    <property type="entry name" value="Hepar_II_III_C"/>
</dbReference>
<evidence type="ECO:0000256" key="1">
    <source>
        <dbReference type="ARBA" id="ARBA00004418"/>
    </source>
</evidence>
<keyword evidence="2" id="KW-0732">Signal</keyword>
<proteinExistence type="predicted"/>
<dbReference type="InterPro" id="IPR008929">
    <property type="entry name" value="Chondroitin_lyas"/>
</dbReference>
<keyword evidence="4" id="KW-0456">Lyase</keyword>
<accession>A0A1J5DXV6</accession>
<gene>
    <name evidence="7" type="ORF">AUJ95_03995</name>
</gene>
<dbReference type="Pfam" id="PF07940">
    <property type="entry name" value="Hepar_II_III_C"/>
    <property type="match status" value="1"/>
</dbReference>
<protein>
    <submittedName>
        <fullName evidence="7">Uncharacterized protein</fullName>
    </submittedName>
</protein>
<dbReference type="PANTHER" id="PTHR39210">
    <property type="entry name" value="HEPARIN-SULFATE LYASE"/>
    <property type="match status" value="1"/>
</dbReference>
<dbReference type="InterPro" id="IPR031680">
    <property type="entry name" value="Hepar_II_III_N"/>
</dbReference>
<evidence type="ECO:0000256" key="4">
    <source>
        <dbReference type="ARBA" id="ARBA00023239"/>
    </source>
</evidence>
<dbReference type="GO" id="GO:0016829">
    <property type="term" value="F:lyase activity"/>
    <property type="evidence" value="ECO:0007669"/>
    <property type="project" value="UniProtKB-KW"/>
</dbReference>